<evidence type="ECO:0000313" key="2">
    <source>
        <dbReference type="EMBL" id="QXT62351.1"/>
    </source>
</evidence>
<proteinExistence type="predicted"/>
<name>A0ABX8SGA8_9ACTN</name>
<reference evidence="2 3" key="1">
    <citation type="submission" date="2021-07" db="EMBL/GenBank/DDBJ databases">
        <title>complete genome sequencing of Tessaracoccus sp.J1M15.</title>
        <authorList>
            <person name="Bae J.-W."/>
            <person name="Kim D.-y."/>
        </authorList>
    </citation>
    <scope>NUCLEOTIDE SEQUENCE [LARGE SCALE GENOMIC DNA]</scope>
    <source>
        <strain evidence="2 3">J1M15</strain>
    </source>
</reference>
<dbReference type="RefSeq" id="WP_219081135.1">
    <property type="nucleotide sequence ID" value="NZ_CP079216.1"/>
</dbReference>
<sequence length="431" mass="48845">MRHRTDEYCAFTGSPESRLVFALNSADEIEYLPENAAPEFKERRKQGETFSCVVPECGSPALTVVDRGDRRHGFSHVAGGGHDRVGIAHLQCQLLIKRWLTNRYPMLEVDLEVTTLDGRRRADVMATSPATGAQIAFEVQYAHMSSNQWRARHDSYRELGIVDVWLWGYGGDHFHRSRNASDVVVLGPTLSAVADAGAPVLFIDPSFESIGYATKRAWDSGQRVLSTVGAGELQSERLDAFRLDNERRFVTDELAALLRTSVRVKLAAARRQAEREEHARRMLEVRERFFARVQSKSEAHAVAWETSSERHRIVTIFGSFPGYLQHTPASGGTVIQLPFPPAMWQSKLYLNHVYRRRCGQQVSIRKMVQELEAMDRDVRFPEEAVRSWLGELEKHGIVAKRESRYLYDKWPKYEIAAQDIGPLPSLVTPPG</sequence>
<dbReference type="Pfam" id="PF06054">
    <property type="entry name" value="CoiA_nuc"/>
    <property type="match status" value="1"/>
</dbReference>
<dbReference type="InterPro" id="IPR010330">
    <property type="entry name" value="CoiA_nuc"/>
</dbReference>
<gene>
    <name evidence="2" type="ORF">KDB89_11410</name>
</gene>
<evidence type="ECO:0000259" key="1">
    <source>
        <dbReference type="Pfam" id="PF06054"/>
    </source>
</evidence>
<evidence type="ECO:0000313" key="3">
    <source>
        <dbReference type="Proteomes" id="UP000824504"/>
    </source>
</evidence>
<dbReference type="EMBL" id="CP079216">
    <property type="protein sequence ID" value="QXT62351.1"/>
    <property type="molecule type" value="Genomic_DNA"/>
</dbReference>
<organism evidence="2 3">
    <name type="scientific">Tessaracoccus palaemonis</name>
    <dbReference type="NCBI Taxonomy" id="2829499"/>
    <lineage>
        <taxon>Bacteria</taxon>
        <taxon>Bacillati</taxon>
        <taxon>Actinomycetota</taxon>
        <taxon>Actinomycetes</taxon>
        <taxon>Propionibacteriales</taxon>
        <taxon>Propionibacteriaceae</taxon>
        <taxon>Tessaracoccus</taxon>
    </lineage>
</organism>
<dbReference type="Proteomes" id="UP000824504">
    <property type="component" value="Chromosome"/>
</dbReference>
<accession>A0ABX8SGA8</accession>
<protein>
    <submittedName>
        <fullName evidence="2">Competence protein CoiA</fullName>
    </submittedName>
</protein>
<feature type="domain" description="Competence protein CoiA nuclease-like" evidence="1">
    <location>
        <begin position="88"/>
        <end position="177"/>
    </location>
</feature>
<keyword evidence="3" id="KW-1185">Reference proteome</keyword>